<evidence type="ECO:0000256" key="3">
    <source>
        <dbReference type="ARBA" id="ARBA00023200"/>
    </source>
</evidence>
<keyword evidence="3" id="KW-1035">Host cytoplasm</keyword>
<evidence type="ECO:0000256" key="1">
    <source>
        <dbReference type="ARBA" id="ARBA00022529"/>
    </source>
</evidence>
<dbReference type="EMBL" id="JACHIM010000002">
    <property type="protein sequence ID" value="MBB5073452.1"/>
    <property type="molecule type" value="Genomic_DNA"/>
</dbReference>
<sequence length="92" mass="10361">MDTPSAAGAPHVHKDMQITEKESKKILCQDLKQFESVVEKTVTVPLTDEQFIALVSFSYNVGTEAFRRSTLLKNLMKGIMKLYLLNCINGQK</sequence>
<dbReference type="InterPro" id="IPR051018">
    <property type="entry name" value="Bacteriophage_GH24"/>
</dbReference>
<dbReference type="GO" id="GO:0031640">
    <property type="term" value="P:killing of cells of another organism"/>
    <property type="evidence" value="ECO:0007669"/>
    <property type="project" value="UniProtKB-KW"/>
</dbReference>
<reference evidence="5 6" key="1">
    <citation type="submission" date="2020-08" db="EMBL/GenBank/DDBJ databases">
        <title>Genomic Encyclopedia of Type Strains, Phase IV (KMG-IV): sequencing the most valuable type-strain genomes for metagenomic binning, comparative biology and taxonomic classification.</title>
        <authorList>
            <person name="Goeker M."/>
        </authorList>
    </citation>
    <scope>NUCLEOTIDE SEQUENCE [LARGE SCALE GENOMIC DNA]</scope>
    <source>
        <strain evidence="5 6">DSM 28538</strain>
    </source>
</reference>
<dbReference type="EC" id="3.2.1.17" evidence="4"/>
<dbReference type="InterPro" id="IPR033907">
    <property type="entry name" value="Endolysin_autolysin"/>
</dbReference>
<dbReference type="GO" id="GO:0042742">
    <property type="term" value="P:defense response to bacterium"/>
    <property type="evidence" value="ECO:0007669"/>
    <property type="project" value="UniProtKB-KW"/>
</dbReference>
<comment type="caution">
    <text evidence="5">The sequence shown here is derived from an EMBL/GenBank/DDBJ whole genome shotgun (WGS) entry which is preliminary data.</text>
</comment>
<organism evidence="5 6">
    <name type="scientific">Bartonella callosciuri</name>
    <dbReference type="NCBI Taxonomy" id="686223"/>
    <lineage>
        <taxon>Bacteria</taxon>
        <taxon>Pseudomonadati</taxon>
        <taxon>Pseudomonadota</taxon>
        <taxon>Alphaproteobacteria</taxon>
        <taxon>Hyphomicrobiales</taxon>
        <taxon>Bartonellaceae</taxon>
        <taxon>Bartonella</taxon>
    </lineage>
</organism>
<dbReference type="InterPro" id="IPR023346">
    <property type="entry name" value="Lysozyme-like_dom_sf"/>
</dbReference>
<keyword evidence="2 4" id="KW-0081">Bacteriolytic enzyme</keyword>
<accession>A0A840NW01</accession>
<dbReference type="GO" id="GO:0009253">
    <property type="term" value="P:peptidoglycan catabolic process"/>
    <property type="evidence" value="ECO:0007669"/>
    <property type="project" value="InterPro"/>
</dbReference>
<keyword evidence="6" id="KW-1185">Reference proteome</keyword>
<dbReference type="SUPFAM" id="SSF53955">
    <property type="entry name" value="Lysozyme-like"/>
    <property type="match status" value="1"/>
</dbReference>
<protein>
    <recommendedName>
        <fullName evidence="4">Lysozyme</fullName>
        <ecNumber evidence="4">3.2.1.17</ecNumber>
    </recommendedName>
</protein>
<dbReference type="Gene3D" id="1.10.530.40">
    <property type="match status" value="1"/>
</dbReference>
<dbReference type="CDD" id="cd00737">
    <property type="entry name" value="lyz_endolysin_autolysin"/>
    <property type="match status" value="1"/>
</dbReference>
<dbReference type="Pfam" id="PF00959">
    <property type="entry name" value="Phage_lysozyme"/>
    <property type="match status" value="1"/>
</dbReference>
<dbReference type="PANTHER" id="PTHR38107:SF3">
    <property type="entry name" value="LYSOZYME RRRD-RELATED"/>
    <property type="match status" value="1"/>
</dbReference>
<evidence type="ECO:0000256" key="2">
    <source>
        <dbReference type="ARBA" id="ARBA00022638"/>
    </source>
</evidence>
<comment type="catalytic activity">
    <reaction evidence="4">
        <text>Hydrolysis of (1-&gt;4)-beta-linkages between N-acetylmuramic acid and N-acetyl-D-glucosamine residues in a peptidoglycan and between N-acetyl-D-glucosamine residues in chitodextrins.</text>
        <dbReference type="EC" id="3.2.1.17"/>
    </reaction>
</comment>
<gene>
    <name evidence="5" type="ORF">HNQ69_000573</name>
</gene>
<dbReference type="InterPro" id="IPR023347">
    <property type="entry name" value="Lysozyme_dom_sf"/>
</dbReference>
<dbReference type="Proteomes" id="UP000561417">
    <property type="component" value="Unassembled WGS sequence"/>
</dbReference>
<comment type="similarity">
    <text evidence="4">Belongs to the glycosyl hydrolase 24 family.</text>
</comment>
<name>A0A840NW01_9HYPH</name>
<evidence type="ECO:0000313" key="6">
    <source>
        <dbReference type="Proteomes" id="UP000561417"/>
    </source>
</evidence>
<evidence type="ECO:0000313" key="5">
    <source>
        <dbReference type="EMBL" id="MBB5073452.1"/>
    </source>
</evidence>
<dbReference type="AlphaFoldDB" id="A0A840NW01"/>
<keyword evidence="1 4" id="KW-0929">Antimicrobial</keyword>
<dbReference type="GO" id="GO:0003796">
    <property type="term" value="F:lysozyme activity"/>
    <property type="evidence" value="ECO:0007669"/>
    <property type="project" value="UniProtKB-EC"/>
</dbReference>
<keyword evidence="4" id="KW-0378">Hydrolase</keyword>
<proteinExistence type="inferred from homology"/>
<dbReference type="GO" id="GO:0016998">
    <property type="term" value="P:cell wall macromolecule catabolic process"/>
    <property type="evidence" value="ECO:0007669"/>
    <property type="project" value="InterPro"/>
</dbReference>
<keyword evidence="4" id="KW-0326">Glycosidase</keyword>
<dbReference type="PANTHER" id="PTHR38107">
    <property type="match status" value="1"/>
</dbReference>
<dbReference type="InterPro" id="IPR002196">
    <property type="entry name" value="Glyco_hydro_24"/>
</dbReference>
<evidence type="ECO:0000256" key="4">
    <source>
        <dbReference type="RuleBase" id="RU003788"/>
    </source>
</evidence>